<dbReference type="Proteomes" id="UP000258927">
    <property type="component" value="Chromosome"/>
</dbReference>
<keyword evidence="2" id="KW-1185">Reference proteome</keyword>
<proteinExistence type="predicted"/>
<dbReference type="InterPro" id="IPR008767">
    <property type="entry name" value="Phage_SPP1_head-tail_adaptor"/>
</dbReference>
<reference evidence="1 2" key="1">
    <citation type="submission" date="2017-05" db="EMBL/GenBank/DDBJ databases">
        <title>Genome Analysis of Maritalea myrionectae HL2708#5.</title>
        <authorList>
            <consortium name="Cotde Inc.-PKNU"/>
            <person name="Jang D."/>
            <person name="Oh H.-M."/>
        </authorList>
    </citation>
    <scope>NUCLEOTIDE SEQUENCE [LARGE SCALE GENOMIC DNA]</scope>
    <source>
        <strain evidence="1 2">HL2708#5</strain>
    </source>
</reference>
<dbReference type="Pfam" id="PF05521">
    <property type="entry name" value="Phage_HCP"/>
    <property type="match status" value="1"/>
</dbReference>
<dbReference type="AlphaFoldDB" id="A0A2R4MGG2"/>
<sequence length="119" mass="13258">MSIHRKQPSLASLRNRVSLWRQIETDNASGGTEFTLAALGQSWARLDVKSGQDGYTGAGTSNATQFEFTLRYDAMLKVGDLIEWQGAHYQIDHLENLGQRNAYLVCGAKHIEWEGAHHG</sequence>
<evidence type="ECO:0008006" key="3">
    <source>
        <dbReference type="Google" id="ProtNLM"/>
    </source>
</evidence>
<evidence type="ECO:0000313" key="1">
    <source>
        <dbReference type="EMBL" id="AVX05137.1"/>
    </source>
</evidence>
<accession>A0A2R4MGG2</accession>
<gene>
    <name evidence="1" type="ORF">MXMO3_02625</name>
</gene>
<dbReference type="KEGG" id="mmyr:MXMO3_02625"/>
<dbReference type="RefSeq" id="WP_117396151.1">
    <property type="nucleotide sequence ID" value="NZ_CP021330.1"/>
</dbReference>
<dbReference type="InterPro" id="IPR038666">
    <property type="entry name" value="SSP1_head-tail_sf"/>
</dbReference>
<evidence type="ECO:0000313" key="2">
    <source>
        <dbReference type="Proteomes" id="UP000258927"/>
    </source>
</evidence>
<protein>
    <recommendedName>
        <fullName evidence="3">Head-tail adaptor protein</fullName>
    </recommendedName>
</protein>
<dbReference type="Gene3D" id="2.40.10.270">
    <property type="entry name" value="Bacteriophage SPP1 head-tail adaptor protein"/>
    <property type="match status" value="1"/>
</dbReference>
<organism evidence="1 2">
    <name type="scientific">Maritalea myrionectae</name>
    <dbReference type="NCBI Taxonomy" id="454601"/>
    <lineage>
        <taxon>Bacteria</taxon>
        <taxon>Pseudomonadati</taxon>
        <taxon>Pseudomonadota</taxon>
        <taxon>Alphaproteobacteria</taxon>
        <taxon>Hyphomicrobiales</taxon>
        <taxon>Devosiaceae</taxon>
        <taxon>Maritalea</taxon>
    </lineage>
</organism>
<dbReference type="STRING" id="1122213.GCA_000423365_00261"/>
<dbReference type="EMBL" id="CP021330">
    <property type="protein sequence ID" value="AVX05137.1"/>
    <property type="molecule type" value="Genomic_DNA"/>
</dbReference>
<name>A0A2R4MGG2_9HYPH</name>